<dbReference type="InterPro" id="IPR047610">
    <property type="entry name" value="ImuA_translesion"/>
</dbReference>
<name>A0A937CYB1_9BURK</name>
<dbReference type="InterPro" id="IPR027417">
    <property type="entry name" value="P-loop_NTPase"/>
</dbReference>
<reference evidence="2 3" key="1">
    <citation type="journal article" date="2017" name="Int. J. Syst. Evol. Microbiol.">
        <title>Ramlibacter monticola sp. nov., isolated from forest soil.</title>
        <authorList>
            <person name="Chaudhary D.K."/>
            <person name="Kim J."/>
        </authorList>
    </citation>
    <scope>NUCLEOTIDE SEQUENCE [LARGE SCALE GENOMIC DNA]</scope>
    <source>
        <strain evidence="2 3">KACC 19175</strain>
    </source>
</reference>
<proteinExistence type="predicted"/>
<dbReference type="AlphaFoldDB" id="A0A937CYB1"/>
<dbReference type="Gene3D" id="3.40.50.300">
    <property type="entry name" value="P-loop containing nucleotide triphosphate hydrolases"/>
    <property type="match status" value="1"/>
</dbReference>
<dbReference type="NCBIfam" id="NF033429">
    <property type="entry name" value="ImuA_translesion"/>
    <property type="match status" value="1"/>
</dbReference>
<evidence type="ECO:0000313" key="3">
    <source>
        <dbReference type="Proteomes" id="UP000599109"/>
    </source>
</evidence>
<dbReference type="RefSeq" id="WP_201677491.1">
    <property type="nucleotide sequence ID" value="NZ_JAEQNE010000010.1"/>
</dbReference>
<evidence type="ECO:0000256" key="1">
    <source>
        <dbReference type="SAM" id="MobiDB-lite"/>
    </source>
</evidence>
<feature type="region of interest" description="Disordered" evidence="1">
    <location>
        <begin position="222"/>
        <end position="245"/>
    </location>
</feature>
<dbReference type="InterPro" id="IPR017166">
    <property type="entry name" value="UCP037290"/>
</dbReference>
<dbReference type="EMBL" id="JAEQNE010000010">
    <property type="protein sequence ID" value="MBL0394817.1"/>
    <property type="molecule type" value="Genomic_DNA"/>
</dbReference>
<comment type="caution">
    <text evidence="2">The sequence shown here is derived from an EMBL/GenBank/DDBJ whole genome shotgun (WGS) entry which is preliminary data.</text>
</comment>
<dbReference type="SUPFAM" id="SSF52540">
    <property type="entry name" value="P-loop containing nucleoside triphosphate hydrolases"/>
    <property type="match status" value="1"/>
</dbReference>
<dbReference type="PIRSF" id="PIRSF037290">
    <property type="entry name" value="UCP037290"/>
    <property type="match status" value="1"/>
</dbReference>
<organism evidence="2 3">
    <name type="scientific">Ramlibacter monticola</name>
    <dbReference type="NCBI Taxonomy" id="1926872"/>
    <lineage>
        <taxon>Bacteria</taxon>
        <taxon>Pseudomonadati</taxon>
        <taxon>Pseudomonadota</taxon>
        <taxon>Betaproteobacteria</taxon>
        <taxon>Burkholderiales</taxon>
        <taxon>Comamonadaceae</taxon>
        <taxon>Ramlibacter</taxon>
    </lineage>
</organism>
<sequence length="245" mass="26552">MTAAAPAPECPLPPQVWRGRELAQAQERTLATGHAALDAQLPGGGWPLGSLVEVLQEEQQQHVWQLLGPALAQAMQARGEPAVLVDAPYQPFGPSLRALGIVPERLLCVRADKPAARLWAAEQSLRCADVCAVLAWLPQARSEDLRRLHLCAQASEKLLVVFRPVPARNHASPARLRLLVQGAEELQVRILKRRGPPLLQPLALQAQPARLSALLAARKSRRQPEPVTVSRSGSHVLDRTATLAG</sequence>
<gene>
    <name evidence="2" type="primary">imuA</name>
    <name evidence="2" type="ORF">JJ685_27000</name>
</gene>
<accession>A0A937CYB1</accession>
<protein>
    <submittedName>
        <fullName evidence="2">Translesion DNA synthesis-associated protein ImuA</fullName>
    </submittedName>
</protein>
<keyword evidence="3" id="KW-1185">Reference proteome</keyword>
<dbReference type="Proteomes" id="UP000599109">
    <property type="component" value="Unassembled WGS sequence"/>
</dbReference>
<evidence type="ECO:0000313" key="2">
    <source>
        <dbReference type="EMBL" id="MBL0394817.1"/>
    </source>
</evidence>